<dbReference type="SMART" id="SM00116">
    <property type="entry name" value="CBS"/>
    <property type="match status" value="2"/>
</dbReference>
<dbReference type="Gene3D" id="3.10.580.10">
    <property type="entry name" value="CBS-domain"/>
    <property type="match status" value="1"/>
</dbReference>
<dbReference type="AlphaFoldDB" id="A0A3B1CGC1"/>
<dbReference type="InterPro" id="IPR000644">
    <property type="entry name" value="CBS_dom"/>
</dbReference>
<dbReference type="EC" id="1.1.1.205" evidence="3"/>
<dbReference type="InterPro" id="IPR051257">
    <property type="entry name" value="Diverse_CBS-Domain"/>
</dbReference>
<feature type="domain" description="CBS" evidence="2">
    <location>
        <begin position="10"/>
        <end position="73"/>
    </location>
</feature>
<evidence type="ECO:0000313" key="3">
    <source>
        <dbReference type="EMBL" id="VAX27272.1"/>
    </source>
</evidence>
<evidence type="ECO:0000259" key="2">
    <source>
        <dbReference type="PROSITE" id="PS51371"/>
    </source>
</evidence>
<protein>
    <submittedName>
        <fullName evidence="3">Inosine-5'-monophosphate dehydrogenase</fullName>
        <ecNumber evidence="3">1.1.1.205</ecNumber>
    </submittedName>
</protein>
<dbReference type="PANTHER" id="PTHR43080">
    <property type="entry name" value="CBS DOMAIN-CONTAINING PROTEIN CBSX3, MITOCHONDRIAL"/>
    <property type="match status" value="1"/>
</dbReference>
<keyword evidence="3" id="KW-0560">Oxidoreductase</keyword>
<name>A0A3B1CGC1_9ZZZZ</name>
<feature type="domain" description="CBS" evidence="2">
    <location>
        <begin position="93"/>
        <end position="148"/>
    </location>
</feature>
<dbReference type="EMBL" id="UOGH01000037">
    <property type="protein sequence ID" value="VAX27272.1"/>
    <property type="molecule type" value="Genomic_DNA"/>
</dbReference>
<dbReference type="PROSITE" id="PS51371">
    <property type="entry name" value="CBS"/>
    <property type="match status" value="2"/>
</dbReference>
<sequence length="148" mass="16617">MKRVEDLLVLIKNIRPITVDDDATIDEVVEKMLVFHRDRAVYVIDREGILAGIISLGDISRHLLSEGIYHGESHMPGRSILSTFMAEKAADIMTRSVITTLPEEELNSMIKKMIDHRLKVIPVVDAGGKLLASINLLDIFELKAQEKI</sequence>
<dbReference type="PANTHER" id="PTHR43080:SF2">
    <property type="entry name" value="CBS DOMAIN-CONTAINING PROTEIN"/>
    <property type="match status" value="1"/>
</dbReference>
<proteinExistence type="predicted"/>
<dbReference type="GO" id="GO:0003938">
    <property type="term" value="F:IMP dehydrogenase activity"/>
    <property type="evidence" value="ECO:0007669"/>
    <property type="project" value="UniProtKB-EC"/>
</dbReference>
<dbReference type="SUPFAM" id="SSF54631">
    <property type="entry name" value="CBS-domain pair"/>
    <property type="match status" value="1"/>
</dbReference>
<accession>A0A3B1CGC1</accession>
<reference evidence="3" key="1">
    <citation type="submission" date="2018-06" db="EMBL/GenBank/DDBJ databases">
        <authorList>
            <person name="Zhirakovskaya E."/>
        </authorList>
    </citation>
    <scope>NUCLEOTIDE SEQUENCE</scope>
</reference>
<organism evidence="3">
    <name type="scientific">hydrothermal vent metagenome</name>
    <dbReference type="NCBI Taxonomy" id="652676"/>
    <lineage>
        <taxon>unclassified sequences</taxon>
        <taxon>metagenomes</taxon>
        <taxon>ecological metagenomes</taxon>
    </lineage>
</organism>
<dbReference type="Pfam" id="PF00571">
    <property type="entry name" value="CBS"/>
    <property type="match status" value="2"/>
</dbReference>
<keyword evidence="1" id="KW-0129">CBS domain</keyword>
<gene>
    <name evidence="3" type="ORF">MNBD_NITROSPIRAE02-1642</name>
</gene>
<dbReference type="InterPro" id="IPR046342">
    <property type="entry name" value="CBS_dom_sf"/>
</dbReference>
<evidence type="ECO:0000256" key="1">
    <source>
        <dbReference type="ARBA" id="ARBA00023122"/>
    </source>
</evidence>